<dbReference type="InterPro" id="IPR036890">
    <property type="entry name" value="HATPase_C_sf"/>
</dbReference>
<dbReference type="InterPro" id="IPR038318">
    <property type="entry name" value="KdpD_sf"/>
</dbReference>
<evidence type="ECO:0000256" key="4">
    <source>
        <dbReference type="ARBA" id="ARBA00022553"/>
    </source>
</evidence>
<evidence type="ECO:0000256" key="1">
    <source>
        <dbReference type="ARBA" id="ARBA00000085"/>
    </source>
</evidence>
<dbReference type="InterPro" id="IPR005467">
    <property type="entry name" value="His_kinase_dom"/>
</dbReference>
<dbReference type="SMART" id="SM00387">
    <property type="entry name" value="HATPase_c"/>
    <property type="match status" value="1"/>
</dbReference>
<evidence type="ECO:0000256" key="12">
    <source>
        <dbReference type="ARBA" id="ARBA00023136"/>
    </source>
</evidence>
<organism evidence="15 16">
    <name type="scientific">Dactylosporangium darangshiense</name>
    <dbReference type="NCBI Taxonomy" id="579108"/>
    <lineage>
        <taxon>Bacteria</taxon>
        <taxon>Bacillati</taxon>
        <taxon>Actinomycetota</taxon>
        <taxon>Actinomycetes</taxon>
        <taxon>Micromonosporales</taxon>
        <taxon>Micromonosporaceae</taxon>
        <taxon>Dactylosporangium</taxon>
    </lineage>
</organism>
<dbReference type="Proteomes" id="UP001500620">
    <property type="component" value="Unassembled WGS sequence"/>
</dbReference>
<evidence type="ECO:0000259" key="14">
    <source>
        <dbReference type="PROSITE" id="PS50109"/>
    </source>
</evidence>
<evidence type="ECO:0000256" key="10">
    <source>
        <dbReference type="ARBA" id="ARBA00022989"/>
    </source>
</evidence>
<feature type="domain" description="Histidine kinase" evidence="14">
    <location>
        <begin position="529"/>
        <end position="611"/>
    </location>
</feature>
<evidence type="ECO:0000256" key="7">
    <source>
        <dbReference type="ARBA" id="ARBA00022741"/>
    </source>
</evidence>
<dbReference type="PANTHER" id="PTHR24421">
    <property type="entry name" value="NITRATE/NITRITE SENSOR PROTEIN NARX-RELATED"/>
    <property type="match status" value="1"/>
</dbReference>
<feature type="transmembrane region" description="Helical" evidence="13">
    <location>
        <begin position="17"/>
        <end position="36"/>
    </location>
</feature>
<dbReference type="Gene3D" id="3.30.450.40">
    <property type="match status" value="1"/>
</dbReference>
<dbReference type="EC" id="2.7.13.3" evidence="3"/>
<dbReference type="Gene3D" id="3.30.565.10">
    <property type="entry name" value="Histidine kinase-like ATPase, C-terminal domain"/>
    <property type="match status" value="1"/>
</dbReference>
<feature type="transmembrane region" description="Helical" evidence="13">
    <location>
        <begin position="48"/>
        <end position="77"/>
    </location>
</feature>
<dbReference type="InterPro" id="IPR011712">
    <property type="entry name" value="Sig_transdc_His_kin_sub3_dim/P"/>
</dbReference>
<sequence length="623" mass="66281">MHAQLGSWLVRPIPPPLTAGITVGALLVVLETLLVYPLGHVTQRDTLALVYIPGVLAVATLWGFGLAAVMSVASALAFNYFHVPRIGTLTFADSKDWAELAVFLVVALLASSMAQLARSWAIESVERYREADLTTGLARLILRTNDLHSVLPEASGRLRQALGLPFAMVDLQAVAGDERQTAFPLRFGALRGTLLVPAELPEPVQRRVRDRLVPALEALLQAARDREAVGRSLETSRYEQRVLVEEQTALRRVATLVARGVAPAEVFAAVAAEATRLLDADATRLLRYESPRSAVVLAEASKPGNPPLLGKSLVVDGGVLEILVHDAHPARVETYEDQPGTLADLARRLGFRSAVGAAIVVDGRVWGALVALWSRPAPPPADAEERLTQFTELAATAVANTECRAELNASRARIIMAADEARRRIERDLHDGVQQRLVSLGLQLRLAEDLVPGDLDEIKARLSRASDGLSTAFKDLQEISRGIHPAILSQGGLGPALKTLARRCPIPVTLNPGARRRLPACVEVAAYYAVSEALTNAVKHARATAIDIDIDLDGEALVLSIHDDGVGGADPVLGSGLVSLTDRVEALGGQLQVTSPAGGGTSVLVKLPTEADCSPQVDAAPSA</sequence>
<dbReference type="SUPFAM" id="SSF55781">
    <property type="entry name" value="GAF domain-like"/>
    <property type="match status" value="1"/>
</dbReference>
<dbReference type="RefSeq" id="WP_345121324.1">
    <property type="nucleotide sequence ID" value="NZ_BAABAT010000002.1"/>
</dbReference>
<evidence type="ECO:0000256" key="13">
    <source>
        <dbReference type="SAM" id="Phobius"/>
    </source>
</evidence>
<accession>A0ABP8CXG8</accession>
<evidence type="ECO:0000313" key="15">
    <source>
        <dbReference type="EMBL" id="GAA4244550.1"/>
    </source>
</evidence>
<dbReference type="SUPFAM" id="SSF55874">
    <property type="entry name" value="ATPase domain of HSP90 chaperone/DNA topoisomerase II/histidine kinase"/>
    <property type="match status" value="1"/>
</dbReference>
<dbReference type="PROSITE" id="PS50109">
    <property type="entry name" value="HIS_KIN"/>
    <property type="match status" value="1"/>
</dbReference>
<evidence type="ECO:0000256" key="5">
    <source>
        <dbReference type="ARBA" id="ARBA00022679"/>
    </source>
</evidence>
<keyword evidence="16" id="KW-1185">Reference proteome</keyword>
<dbReference type="Gene3D" id="1.20.120.620">
    <property type="entry name" value="Backbone structure of the membrane domain of e. Coli histidine kinase receptor kdpd"/>
    <property type="match status" value="1"/>
</dbReference>
<dbReference type="Pfam" id="PF07730">
    <property type="entry name" value="HisKA_3"/>
    <property type="match status" value="1"/>
</dbReference>
<gene>
    <name evidence="15" type="ORF">GCM10022255_008040</name>
</gene>
<dbReference type="InterPro" id="IPR003594">
    <property type="entry name" value="HATPase_dom"/>
</dbReference>
<comment type="catalytic activity">
    <reaction evidence="1">
        <text>ATP + protein L-histidine = ADP + protein N-phospho-L-histidine.</text>
        <dbReference type="EC" id="2.7.13.3"/>
    </reaction>
</comment>
<dbReference type="PANTHER" id="PTHR24421:SF10">
    <property type="entry name" value="NITRATE_NITRITE SENSOR PROTEIN NARQ"/>
    <property type="match status" value="1"/>
</dbReference>
<keyword evidence="11" id="KW-0902">Two-component regulatory system</keyword>
<dbReference type="Gene3D" id="1.20.5.1930">
    <property type="match status" value="1"/>
</dbReference>
<dbReference type="CDD" id="cd16917">
    <property type="entry name" value="HATPase_UhpB-NarQ-NarX-like"/>
    <property type="match status" value="1"/>
</dbReference>
<dbReference type="InterPro" id="IPR003018">
    <property type="entry name" value="GAF"/>
</dbReference>
<keyword evidence="4" id="KW-0597">Phosphoprotein</keyword>
<reference evidence="16" key="1">
    <citation type="journal article" date="2019" name="Int. J. Syst. Evol. Microbiol.">
        <title>The Global Catalogue of Microorganisms (GCM) 10K type strain sequencing project: providing services to taxonomists for standard genome sequencing and annotation.</title>
        <authorList>
            <consortium name="The Broad Institute Genomics Platform"/>
            <consortium name="The Broad Institute Genome Sequencing Center for Infectious Disease"/>
            <person name="Wu L."/>
            <person name="Ma J."/>
        </authorList>
    </citation>
    <scope>NUCLEOTIDE SEQUENCE [LARGE SCALE GENOMIC DNA]</scope>
    <source>
        <strain evidence="16">JCM 17441</strain>
    </source>
</reference>
<comment type="caution">
    <text evidence="15">The sequence shown here is derived from an EMBL/GenBank/DDBJ whole genome shotgun (WGS) entry which is preliminary data.</text>
</comment>
<keyword evidence="9" id="KW-0067">ATP-binding</keyword>
<evidence type="ECO:0000256" key="2">
    <source>
        <dbReference type="ARBA" id="ARBA00004141"/>
    </source>
</evidence>
<evidence type="ECO:0000256" key="11">
    <source>
        <dbReference type="ARBA" id="ARBA00023012"/>
    </source>
</evidence>
<evidence type="ECO:0000256" key="8">
    <source>
        <dbReference type="ARBA" id="ARBA00022777"/>
    </source>
</evidence>
<dbReference type="Pfam" id="PF02518">
    <property type="entry name" value="HATPase_c"/>
    <property type="match status" value="1"/>
</dbReference>
<dbReference type="SMART" id="SM00065">
    <property type="entry name" value="GAF"/>
    <property type="match status" value="1"/>
</dbReference>
<keyword evidence="6 13" id="KW-0812">Transmembrane</keyword>
<dbReference type="Pfam" id="PF01590">
    <property type="entry name" value="GAF"/>
    <property type="match status" value="1"/>
</dbReference>
<evidence type="ECO:0000256" key="6">
    <source>
        <dbReference type="ARBA" id="ARBA00022692"/>
    </source>
</evidence>
<keyword evidence="8" id="KW-0418">Kinase</keyword>
<dbReference type="EMBL" id="BAABAT010000002">
    <property type="protein sequence ID" value="GAA4244550.1"/>
    <property type="molecule type" value="Genomic_DNA"/>
</dbReference>
<keyword evidence="5" id="KW-0808">Transferase</keyword>
<keyword evidence="7" id="KW-0547">Nucleotide-binding</keyword>
<evidence type="ECO:0000256" key="3">
    <source>
        <dbReference type="ARBA" id="ARBA00012438"/>
    </source>
</evidence>
<name>A0ABP8CXG8_9ACTN</name>
<dbReference type="InterPro" id="IPR050482">
    <property type="entry name" value="Sensor_HK_TwoCompSys"/>
</dbReference>
<comment type="subcellular location">
    <subcellularLocation>
        <location evidence="2">Membrane</location>
        <topology evidence="2">Multi-pass membrane protein</topology>
    </subcellularLocation>
</comment>
<proteinExistence type="predicted"/>
<keyword evidence="12 13" id="KW-0472">Membrane</keyword>
<evidence type="ECO:0000256" key="9">
    <source>
        <dbReference type="ARBA" id="ARBA00022840"/>
    </source>
</evidence>
<dbReference type="Pfam" id="PF13493">
    <property type="entry name" value="DUF4118"/>
    <property type="match status" value="1"/>
</dbReference>
<dbReference type="InterPro" id="IPR029016">
    <property type="entry name" value="GAF-like_dom_sf"/>
</dbReference>
<keyword evidence="10 13" id="KW-1133">Transmembrane helix</keyword>
<protein>
    <recommendedName>
        <fullName evidence="3">histidine kinase</fullName>
        <ecNumber evidence="3">2.7.13.3</ecNumber>
    </recommendedName>
</protein>
<evidence type="ECO:0000313" key="16">
    <source>
        <dbReference type="Proteomes" id="UP001500620"/>
    </source>
</evidence>
<dbReference type="InterPro" id="IPR025201">
    <property type="entry name" value="KdpD_TM"/>
</dbReference>